<dbReference type="InterPro" id="IPR000427">
    <property type="entry name" value="Papillomavirus_E2_C"/>
</dbReference>
<dbReference type="EMBL" id="KY370096">
    <property type="protein sequence ID" value="ATP66837.1"/>
    <property type="molecule type" value="Genomic_DNA"/>
</dbReference>
<dbReference type="InterPro" id="IPR033668">
    <property type="entry name" value="Reg_prot_E2"/>
</dbReference>
<comment type="subunit">
    <text evidence="12">Binds DNA as homodimer. Interacts with protein E1; this interaction greatly increases E1 DNA-binding activity. Interacts with protein L1; this interaction enhances E2-dependent replication and transcription activation. Interacts with protein L2; this interaction inhibits E2 transcriptional activity but not DNA replication function E2. Interacts with protein E7; this interaction inhibits E7 oncogenic activity. Interacts with host TAF1; this interaction modulates E2-dependent transcriptional regulation. Interacts with host BRD4; this interaction mediates E2 transcriptional activation function. Additionally, the interaction with host BRD4 on mitotic chromosomes mediates tethering of the viral genome. Interacts with host TOPBP1; this interaction is required for optimal viral DNA replication.</text>
</comment>
<dbReference type="Gene3D" id="1.10.287.30">
    <property type="entry name" value="E2 (early) protein, N terminal domain, subdomain 1"/>
    <property type="match status" value="1"/>
</dbReference>
<keyword evidence="12" id="KW-1017">Isopeptide bond</keyword>
<keyword evidence="6 12" id="KW-1048">Host nucleus</keyword>
<comment type="similarity">
    <text evidence="2">Belongs to the papillomaviridae E8^E2C protein family.</text>
</comment>
<evidence type="ECO:0000256" key="13">
    <source>
        <dbReference type="SAM" id="MobiDB-lite"/>
    </source>
</evidence>
<evidence type="ECO:0000256" key="2">
    <source>
        <dbReference type="ARBA" id="ARBA00007794"/>
    </source>
</evidence>
<comment type="similarity">
    <text evidence="12">Belongs to the papillomaviridae E2 protein family.</text>
</comment>
<evidence type="ECO:0000259" key="15">
    <source>
        <dbReference type="Pfam" id="PF00511"/>
    </source>
</evidence>
<dbReference type="Gene3D" id="2.170.200.10">
    <property type="entry name" value="Papillomavirus E2 early protein domain"/>
    <property type="match status" value="1"/>
</dbReference>
<feature type="compositionally biased region" description="Low complexity" evidence="13">
    <location>
        <begin position="195"/>
        <end position="205"/>
    </location>
</feature>
<dbReference type="SUPFAM" id="SSF51332">
    <property type="entry name" value="E2 regulatory, transactivation domain"/>
    <property type="match status" value="1"/>
</dbReference>
<dbReference type="GO" id="GO:0006260">
    <property type="term" value="P:DNA replication"/>
    <property type="evidence" value="ECO:0007669"/>
    <property type="project" value="UniProtKB-KW"/>
</dbReference>
<keyword evidence="7 12" id="KW-0235">DNA replication</keyword>
<evidence type="ECO:0000256" key="6">
    <source>
        <dbReference type="ARBA" id="ARBA00022562"/>
    </source>
</evidence>
<keyword evidence="5 12" id="KW-0597">Phosphoprotein</keyword>
<comment type="PTM">
    <text evidence="12">Phosphorylated.</text>
</comment>
<feature type="region of interest" description="DNA-binding domain" evidence="12">
    <location>
        <begin position="316"/>
        <end position="369"/>
    </location>
</feature>
<feature type="compositionally biased region" description="Low complexity" evidence="13">
    <location>
        <begin position="263"/>
        <end position="279"/>
    </location>
</feature>
<dbReference type="GO" id="GO:0039693">
    <property type="term" value="P:viral DNA genome replication"/>
    <property type="evidence" value="ECO:0007669"/>
    <property type="project" value="UniProtKB-UniRule"/>
</dbReference>
<dbReference type="InterPro" id="IPR001866">
    <property type="entry name" value="PPV_E2_N"/>
</dbReference>
<dbReference type="GO" id="GO:0000166">
    <property type="term" value="F:nucleotide binding"/>
    <property type="evidence" value="ECO:0007669"/>
    <property type="project" value="UniProtKB-UniRule"/>
</dbReference>
<dbReference type="Pfam" id="PF00508">
    <property type="entry name" value="PPV_E2_N"/>
    <property type="match status" value="1"/>
</dbReference>
<keyword evidence="3 12" id="KW-0678">Repressor</keyword>
<protein>
    <recommendedName>
        <fullName evidence="12">Regulatory protein E2</fullName>
    </recommendedName>
</protein>
<evidence type="ECO:0000313" key="16">
    <source>
        <dbReference type="EMBL" id="ATP66837.1"/>
    </source>
</evidence>
<gene>
    <name evidence="12" type="primary">E2</name>
</gene>
<dbReference type="InterPro" id="IPR042504">
    <property type="entry name" value="Regulatory_protein_E2_N_2"/>
</dbReference>
<dbReference type="GO" id="GO:0003677">
    <property type="term" value="F:DNA binding"/>
    <property type="evidence" value="ECO:0007669"/>
    <property type="project" value="UniProtKB-UniRule"/>
</dbReference>
<keyword evidence="4 12" id="KW-0244">Early protein</keyword>
<dbReference type="HAMAP" id="MF_04001">
    <property type="entry name" value="PPV_E2"/>
    <property type="match status" value="1"/>
</dbReference>
<evidence type="ECO:0000256" key="12">
    <source>
        <dbReference type="HAMAP-Rule" id="MF_04001"/>
    </source>
</evidence>
<keyword evidence="8 12" id="KW-0805">Transcription regulation</keyword>
<evidence type="ECO:0000256" key="3">
    <source>
        <dbReference type="ARBA" id="ARBA00022491"/>
    </source>
</evidence>
<keyword evidence="10 12" id="KW-0010">Activator</keyword>
<evidence type="ECO:0000256" key="7">
    <source>
        <dbReference type="ARBA" id="ARBA00022705"/>
    </source>
</evidence>
<comment type="subcellular location">
    <subcellularLocation>
        <location evidence="1 12">Host nucleus</location>
    </subcellularLocation>
</comment>
<dbReference type="Gene3D" id="3.30.70.330">
    <property type="match status" value="1"/>
</dbReference>
<evidence type="ECO:0000256" key="11">
    <source>
        <dbReference type="ARBA" id="ARBA00023163"/>
    </source>
</evidence>
<proteinExistence type="inferred from homology"/>
<evidence type="ECO:0000259" key="14">
    <source>
        <dbReference type="Pfam" id="PF00508"/>
    </source>
</evidence>
<comment type="PTM">
    <text evidence="12">Sumoylation plays a regulatory role in E2 transcriptional activity.</text>
</comment>
<keyword evidence="12" id="KW-0832">Ubl conjugation</keyword>
<name>A0A2H4MX75_9PAPI</name>
<reference evidence="16" key="1">
    <citation type="journal article" date="2018" name="Microbiome">
        <title>Comparative analysis of rodent and small mammal viromes to better understand the wildlife origin of emerging infectious diseases.</title>
        <authorList>
            <person name="Wu Z."/>
            <person name="Lu L."/>
            <person name="Du J."/>
            <person name="Yang L."/>
            <person name="Ren X."/>
            <person name="Liu B."/>
            <person name="Jiang J."/>
            <person name="Yang J."/>
            <person name="Dong J."/>
            <person name="Sun L."/>
            <person name="Zhu Y."/>
            <person name="Li Y."/>
            <person name="Zheng D."/>
            <person name="Zhang C."/>
            <person name="Su H."/>
            <person name="Zheng Y."/>
            <person name="Zhou H."/>
            <person name="Zhu G."/>
            <person name="Li H."/>
            <person name="Chmura A."/>
            <person name="Yang F."/>
            <person name="Daszak P."/>
            <person name="Wang J."/>
            <person name="Liu Q."/>
            <person name="Jin Q."/>
        </authorList>
    </citation>
    <scope>NUCLEOTIDE SEQUENCE</scope>
    <source>
        <strain evidence="16">RtAc-PV/GZ2015</strain>
    </source>
</reference>
<dbReference type="SUPFAM" id="SSF54957">
    <property type="entry name" value="Viral DNA-binding domain"/>
    <property type="match status" value="1"/>
</dbReference>
<evidence type="ECO:0000256" key="5">
    <source>
        <dbReference type="ARBA" id="ARBA00022553"/>
    </source>
</evidence>
<dbReference type="InterPro" id="IPR036050">
    <property type="entry name" value="Regulatory_protein_E2_N"/>
</dbReference>
<keyword evidence="11 12" id="KW-0804">Transcription</keyword>
<feature type="domain" description="Papillomavirus E2 N-terminal" evidence="14">
    <location>
        <begin position="1"/>
        <end position="198"/>
    </location>
</feature>
<sequence length="369" mass="42234">MNPLEARFDAVQERILNLYEKGSDKLEDQILYWELIRKEGAIEFCARKQGLNKLGLHPVPCQLGAENKAKKAIHMQLQLKSLLESQYGSESWTMQETSTEMYERTEPPNTFKKDGHEVDVMFDCNEDNLVSYMVWGKVYYQDELGKWHKVQSQVDYYGVFYVDHDGNRVYYENFDSDSERFGETGTWTVRHKNQTLTSSPDSSTTTKERPEETDEPKRKRRRSEHTPTSSQESVPTGRREPTQTDSCGHASPRQPGRRGRFGQGEPETLSPLSSPSEGSRSSHEPWTPPGPFGSRYPGSAGPCERVLPSLLTQPRDPPIILVKGPTNSLKCWRNRLRRRVHKPFTKIGTAFSWVEDRDGGWGIKCISCI</sequence>
<dbReference type="GO" id="GO:0006351">
    <property type="term" value="P:DNA-templated transcription"/>
    <property type="evidence" value="ECO:0007669"/>
    <property type="project" value="UniProtKB-UniRule"/>
</dbReference>
<dbReference type="InterPro" id="IPR012677">
    <property type="entry name" value="Nucleotide-bd_a/b_plait_sf"/>
</dbReference>
<evidence type="ECO:0000256" key="9">
    <source>
        <dbReference type="ARBA" id="ARBA00023125"/>
    </source>
</evidence>
<dbReference type="GO" id="GO:0003700">
    <property type="term" value="F:DNA-binding transcription factor activity"/>
    <property type="evidence" value="ECO:0007669"/>
    <property type="project" value="UniProtKB-UniRule"/>
</dbReference>
<feature type="domain" description="Papillomavirus E2 C-terminal" evidence="15">
    <location>
        <begin position="318"/>
        <end position="358"/>
    </location>
</feature>
<keyword evidence="9 12" id="KW-0238">DNA-binding</keyword>
<dbReference type="GO" id="GO:0006275">
    <property type="term" value="P:regulation of DNA replication"/>
    <property type="evidence" value="ECO:0007669"/>
    <property type="project" value="UniProtKB-UniRule"/>
</dbReference>
<feature type="region of interest" description="Disordered" evidence="13">
    <location>
        <begin position="185"/>
        <end position="300"/>
    </location>
</feature>
<comment type="function">
    <text evidence="12">Plays a role in the initiation of viral DNA replication. A dimer of E2 interacts with a dimer of E1 in order to improve specificity of E1 DNA binding activity. Once the complex recognizes and binds DNA at specific sites, the E2 dimer is removed from DNA. E2 also regulates viral transcription through binding to the E2RE response element (5'-ACCNNNNNNGGT-3') present in multiple copies in the regulatory regions of the viral genome. Activates or represses transcription depending on E2RE's position with regards to proximal promoter elements including the TATA-box. Repression occurs by sterically hindering the assembly of the transcription initiation complex.</text>
</comment>
<organism evidence="16">
    <name type="scientific">Rodent papillomavirus</name>
    <dbReference type="NCBI Taxonomy" id="2050020"/>
    <lineage>
        <taxon>Viruses</taxon>
        <taxon>Monodnaviria</taxon>
        <taxon>Shotokuvirae</taxon>
        <taxon>Cossaviricota</taxon>
        <taxon>Papovaviricetes</taxon>
        <taxon>Zurhausenvirales</taxon>
        <taxon>Papillomaviridae</taxon>
    </lineage>
</organism>
<dbReference type="Pfam" id="PF00511">
    <property type="entry name" value="PPV_E2_C"/>
    <property type="match status" value="1"/>
</dbReference>
<dbReference type="InterPro" id="IPR042503">
    <property type="entry name" value="Regulatory_protein_E2_N_1"/>
</dbReference>
<dbReference type="InterPro" id="IPR035975">
    <property type="entry name" value="E2/EBNA1_C_sf"/>
</dbReference>
<evidence type="ECO:0000256" key="10">
    <source>
        <dbReference type="ARBA" id="ARBA00023159"/>
    </source>
</evidence>
<comment type="caution">
    <text evidence="12">Lacks conserved residue(s) required for the propagation of feature annotation.</text>
</comment>
<evidence type="ECO:0000256" key="8">
    <source>
        <dbReference type="ARBA" id="ARBA00023015"/>
    </source>
</evidence>
<accession>A0A2H4MX75</accession>
<evidence type="ECO:0000256" key="4">
    <source>
        <dbReference type="ARBA" id="ARBA00022518"/>
    </source>
</evidence>
<dbReference type="GO" id="GO:0042025">
    <property type="term" value="C:host cell nucleus"/>
    <property type="evidence" value="ECO:0007669"/>
    <property type="project" value="UniProtKB-SubCell"/>
</dbReference>
<feature type="cross-link" description="Glycyl lysine isopeptide (Lys-Gly) (interchain with G-Cter in SUMO)" evidence="12">
    <location>
        <position position="323"/>
    </location>
</feature>
<evidence type="ECO:0000256" key="1">
    <source>
        <dbReference type="ARBA" id="ARBA00004147"/>
    </source>
</evidence>